<sequence>MRSVTAQLDMVLAAALTPPPVRVAISEAQGLLCAEEVVASAALPAFDQAAVDGYAVRSVDVQGASADSPILLPVVGEIDAGTRTAHRLQPHQSVYVATGAPLPTIADAVVPRSGAQRSGARVHVTRSVGSGQYVRRTGEDVQPGDVAVRSGAFIGSAQVGLLAAVGRDKVLVHPKPRLSIISVGDELVDVSRSPGPGQVYDVNSFALAAAARDAGAEVNRVGIAPRDPRKLRELVEARLLVSECVVISGAAGGHSAELVVEALSDLGELDLTRVAMQPGSAQGFGRLGPDAVPTFLLPINPVSALVVFEVMVRPVLRVMLGRRNPYRRTVTARTLEPIASPEGRRQFLRGQLMRDEDDEYLVHILGGGGTHLLASLAEANCLVLIDEEATDIPVGTEVSVSFLAQRA</sequence>
<reference evidence="9 10" key="1">
    <citation type="submission" date="2016-10" db="EMBL/GenBank/DDBJ databases">
        <authorList>
            <person name="de Groot N.N."/>
        </authorList>
    </citation>
    <scope>NUCLEOTIDE SEQUENCE [LARGE SCALE GENOMIC DNA]</scope>
    <source>
        <strain evidence="10">P4-7,KCTC 19426,CECT 7604</strain>
    </source>
</reference>
<comment type="catalytic activity">
    <reaction evidence="6">
        <text>adenylyl-molybdopterin + molybdate = Mo-molybdopterin + AMP + H(+)</text>
        <dbReference type="Rhea" id="RHEA:35047"/>
        <dbReference type="ChEBI" id="CHEBI:15378"/>
        <dbReference type="ChEBI" id="CHEBI:36264"/>
        <dbReference type="ChEBI" id="CHEBI:62727"/>
        <dbReference type="ChEBI" id="CHEBI:71302"/>
        <dbReference type="ChEBI" id="CHEBI:456215"/>
        <dbReference type="EC" id="2.10.1.1"/>
    </reaction>
</comment>
<proteinExistence type="inferred from homology"/>
<evidence type="ECO:0000256" key="2">
    <source>
        <dbReference type="ARBA" id="ARBA00005046"/>
    </source>
</evidence>
<dbReference type="SUPFAM" id="SSF63867">
    <property type="entry name" value="MoeA C-terminal domain-like"/>
    <property type="match status" value="1"/>
</dbReference>
<keyword evidence="5 7" id="KW-0501">Molybdenum cofactor biosynthesis</keyword>
<dbReference type="Gene3D" id="2.40.340.10">
    <property type="entry name" value="MoeA, C-terminal, domain IV"/>
    <property type="match status" value="1"/>
</dbReference>
<dbReference type="InterPro" id="IPR005111">
    <property type="entry name" value="MoeA_C_domain_IV"/>
</dbReference>
<dbReference type="InterPro" id="IPR036135">
    <property type="entry name" value="MoeA_linker/N_sf"/>
</dbReference>
<keyword evidence="7" id="KW-0479">Metal-binding</keyword>
<keyword evidence="7 9" id="KW-0808">Transferase</keyword>
<keyword evidence="4 7" id="KW-0500">Molybdenum</keyword>
<dbReference type="Pfam" id="PF03453">
    <property type="entry name" value="MoeA_N"/>
    <property type="match status" value="1"/>
</dbReference>
<dbReference type="GO" id="GO:0046872">
    <property type="term" value="F:metal ion binding"/>
    <property type="evidence" value="ECO:0007669"/>
    <property type="project" value="UniProtKB-UniRule"/>
</dbReference>
<dbReference type="Pfam" id="PF00994">
    <property type="entry name" value="MoCF_biosynth"/>
    <property type="match status" value="1"/>
</dbReference>
<evidence type="ECO:0000256" key="3">
    <source>
        <dbReference type="ARBA" id="ARBA00010763"/>
    </source>
</evidence>
<dbReference type="OrthoDB" id="9804758at2"/>
<evidence type="ECO:0000259" key="8">
    <source>
        <dbReference type="SMART" id="SM00852"/>
    </source>
</evidence>
<gene>
    <name evidence="9" type="ORF">SAMN04515671_0664</name>
</gene>
<dbReference type="NCBIfam" id="NF045515">
    <property type="entry name" value="Glp_gephyrin"/>
    <property type="match status" value="1"/>
</dbReference>
<evidence type="ECO:0000256" key="5">
    <source>
        <dbReference type="ARBA" id="ARBA00023150"/>
    </source>
</evidence>
<dbReference type="STRING" id="1090615.SAMN04515671_0664"/>
<dbReference type="InterPro" id="IPR036425">
    <property type="entry name" value="MoaB/Mog-like_dom_sf"/>
</dbReference>
<evidence type="ECO:0000313" key="9">
    <source>
        <dbReference type="EMBL" id="SDO35277.1"/>
    </source>
</evidence>
<dbReference type="InterPro" id="IPR038987">
    <property type="entry name" value="MoeA-like"/>
</dbReference>
<organism evidence="9 10">
    <name type="scientific">Nakamurella panacisegetis</name>
    <dbReference type="NCBI Taxonomy" id="1090615"/>
    <lineage>
        <taxon>Bacteria</taxon>
        <taxon>Bacillati</taxon>
        <taxon>Actinomycetota</taxon>
        <taxon>Actinomycetes</taxon>
        <taxon>Nakamurellales</taxon>
        <taxon>Nakamurellaceae</taxon>
        <taxon>Nakamurella</taxon>
    </lineage>
</organism>
<dbReference type="EMBL" id="LT629710">
    <property type="protein sequence ID" value="SDO35277.1"/>
    <property type="molecule type" value="Genomic_DNA"/>
</dbReference>
<evidence type="ECO:0000313" key="10">
    <source>
        <dbReference type="Proteomes" id="UP000198741"/>
    </source>
</evidence>
<comment type="cofactor">
    <cofactor evidence="7">
        <name>Mg(2+)</name>
        <dbReference type="ChEBI" id="CHEBI:18420"/>
    </cofactor>
</comment>
<dbReference type="Gene3D" id="3.40.980.10">
    <property type="entry name" value="MoaB/Mog-like domain"/>
    <property type="match status" value="1"/>
</dbReference>
<dbReference type="Pfam" id="PF03454">
    <property type="entry name" value="MoeA_C"/>
    <property type="match status" value="1"/>
</dbReference>
<dbReference type="InterPro" id="IPR036688">
    <property type="entry name" value="MoeA_C_domain_IV_sf"/>
</dbReference>
<keyword evidence="7" id="KW-0460">Magnesium</keyword>
<dbReference type="SUPFAM" id="SSF53218">
    <property type="entry name" value="Molybdenum cofactor biosynthesis proteins"/>
    <property type="match status" value="1"/>
</dbReference>
<dbReference type="InterPro" id="IPR005110">
    <property type="entry name" value="MoeA_linker/N"/>
</dbReference>
<dbReference type="PANTHER" id="PTHR10192">
    <property type="entry name" value="MOLYBDOPTERIN BIOSYNTHESIS PROTEIN"/>
    <property type="match status" value="1"/>
</dbReference>
<dbReference type="EC" id="2.10.1.1" evidence="7"/>
<dbReference type="AlphaFoldDB" id="A0A1H0IUX6"/>
<evidence type="ECO:0000256" key="1">
    <source>
        <dbReference type="ARBA" id="ARBA00002901"/>
    </source>
</evidence>
<dbReference type="RefSeq" id="WP_090474576.1">
    <property type="nucleotide sequence ID" value="NZ_LT629710.1"/>
</dbReference>
<dbReference type="GO" id="GO:0005829">
    <property type="term" value="C:cytosol"/>
    <property type="evidence" value="ECO:0007669"/>
    <property type="project" value="TreeGrafter"/>
</dbReference>
<accession>A0A1H0IUX6</accession>
<dbReference type="SUPFAM" id="SSF63882">
    <property type="entry name" value="MoeA N-terminal region -like"/>
    <property type="match status" value="1"/>
</dbReference>
<comment type="pathway">
    <text evidence="2 7">Cofactor biosynthesis; molybdopterin biosynthesis.</text>
</comment>
<dbReference type="PANTHER" id="PTHR10192:SF5">
    <property type="entry name" value="GEPHYRIN"/>
    <property type="match status" value="1"/>
</dbReference>
<dbReference type="Gene3D" id="3.90.105.10">
    <property type="entry name" value="Molybdopterin biosynthesis moea protein, domain 2"/>
    <property type="match status" value="1"/>
</dbReference>
<dbReference type="GO" id="GO:0061599">
    <property type="term" value="F:molybdopterin molybdotransferase activity"/>
    <property type="evidence" value="ECO:0007669"/>
    <property type="project" value="UniProtKB-UniRule"/>
</dbReference>
<comment type="function">
    <text evidence="1 7">Catalyzes the insertion of molybdate into adenylated molybdopterin with the concomitant release of AMP.</text>
</comment>
<dbReference type="UniPathway" id="UPA00344"/>
<dbReference type="SMART" id="SM00852">
    <property type="entry name" value="MoCF_biosynth"/>
    <property type="match status" value="1"/>
</dbReference>
<dbReference type="Gene3D" id="2.170.190.11">
    <property type="entry name" value="Molybdopterin biosynthesis moea protein, domain 3"/>
    <property type="match status" value="1"/>
</dbReference>
<comment type="similarity">
    <text evidence="3 7">Belongs to the MoeA family.</text>
</comment>
<protein>
    <recommendedName>
        <fullName evidence="7">Molybdopterin molybdenumtransferase</fullName>
        <ecNumber evidence="7">2.10.1.1</ecNumber>
    </recommendedName>
</protein>
<feature type="domain" description="MoaB/Mog" evidence="8">
    <location>
        <begin position="179"/>
        <end position="318"/>
    </location>
</feature>
<evidence type="ECO:0000256" key="4">
    <source>
        <dbReference type="ARBA" id="ARBA00022505"/>
    </source>
</evidence>
<dbReference type="CDD" id="cd00887">
    <property type="entry name" value="MoeA"/>
    <property type="match status" value="1"/>
</dbReference>
<dbReference type="GO" id="GO:0006777">
    <property type="term" value="P:Mo-molybdopterin cofactor biosynthetic process"/>
    <property type="evidence" value="ECO:0007669"/>
    <property type="project" value="UniProtKB-UniRule"/>
</dbReference>
<evidence type="ECO:0000256" key="7">
    <source>
        <dbReference type="RuleBase" id="RU365090"/>
    </source>
</evidence>
<name>A0A1H0IUX6_9ACTN</name>
<evidence type="ECO:0000256" key="6">
    <source>
        <dbReference type="ARBA" id="ARBA00047317"/>
    </source>
</evidence>
<keyword evidence="10" id="KW-1185">Reference proteome</keyword>
<dbReference type="Proteomes" id="UP000198741">
    <property type="component" value="Chromosome I"/>
</dbReference>
<dbReference type="InterPro" id="IPR001453">
    <property type="entry name" value="MoaB/Mog_dom"/>
</dbReference>